<dbReference type="Proteomes" id="UP000271700">
    <property type="component" value="Unassembled WGS sequence"/>
</dbReference>
<name>A0A497ZPB9_9RHOB</name>
<dbReference type="InterPro" id="IPR012863">
    <property type="entry name" value="DUF1636"/>
</dbReference>
<keyword evidence="2" id="KW-1185">Reference proteome</keyword>
<protein>
    <submittedName>
        <fullName evidence="1">Putative metal-binding protein</fullName>
    </submittedName>
</protein>
<sequence length="118" mass="13208">MTNNVDHILLVCASCRSGESADKVPQALKHKLPREFVIRSVNCMAGCERPTTIGFQARGKAQYLFGDISTDKDLDAIVEFAHQYLRSGDGWTKATDRPRALFTKTLSRLPRIELEEAL</sequence>
<gene>
    <name evidence="1" type="ORF">CLV75_2751</name>
</gene>
<comment type="caution">
    <text evidence="1">The sequence shown here is derived from an EMBL/GenBank/DDBJ whole genome shotgun (WGS) entry which is preliminary data.</text>
</comment>
<dbReference type="OrthoDB" id="8364077at2"/>
<organism evidence="1 2">
    <name type="scientific">Ruegeria conchae</name>
    <dbReference type="NCBI Taxonomy" id="981384"/>
    <lineage>
        <taxon>Bacteria</taxon>
        <taxon>Pseudomonadati</taxon>
        <taxon>Pseudomonadota</taxon>
        <taxon>Alphaproteobacteria</taxon>
        <taxon>Rhodobacterales</taxon>
        <taxon>Roseobacteraceae</taxon>
        <taxon>Ruegeria</taxon>
    </lineage>
</organism>
<proteinExistence type="predicted"/>
<dbReference type="STRING" id="981384.GCA_000192475_02348"/>
<evidence type="ECO:0000313" key="1">
    <source>
        <dbReference type="EMBL" id="RLK07624.1"/>
    </source>
</evidence>
<evidence type="ECO:0000313" key="2">
    <source>
        <dbReference type="Proteomes" id="UP000271700"/>
    </source>
</evidence>
<accession>A0A497ZPB9</accession>
<reference evidence="1 2" key="1">
    <citation type="submission" date="2018-10" db="EMBL/GenBank/DDBJ databases">
        <title>Genomic Encyclopedia of Archaeal and Bacterial Type Strains, Phase II (KMG-II): from individual species to whole genera.</title>
        <authorList>
            <person name="Goeker M."/>
        </authorList>
    </citation>
    <scope>NUCLEOTIDE SEQUENCE [LARGE SCALE GENOMIC DNA]</scope>
    <source>
        <strain evidence="1 2">DSM 29317</strain>
    </source>
</reference>
<dbReference type="AlphaFoldDB" id="A0A497ZPB9"/>
<dbReference type="Pfam" id="PF07845">
    <property type="entry name" value="DUF1636"/>
    <property type="match status" value="1"/>
</dbReference>
<dbReference type="EMBL" id="RCCT01000003">
    <property type="protein sequence ID" value="RLK07624.1"/>
    <property type="molecule type" value="Genomic_DNA"/>
</dbReference>
<dbReference type="RefSeq" id="WP_010441620.1">
    <property type="nucleotide sequence ID" value="NZ_AEYW01000012.1"/>
</dbReference>